<dbReference type="HOGENOM" id="CLU_1857328_0_0_1"/>
<organism evidence="2 3">
    <name type="scientific">Drosophila virilis</name>
    <name type="common">Fruit fly</name>
    <dbReference type="NCBI Taxonomy" id="7244"/>
    <lineage>
        <taxon>Eukaryota</taxon>
        <taxon>Metazoa</taxon>
        <taxon>Ecdysozoa</taxon>
        <taxon>Arthropoda</taxon>
        <taxon>Hexapoda</taxon>
        <taxon>Insecta</taxon>
        <taxon>Pterygota</taxon>
        <taxon>Neoptera</taxon>
        <taxon>Endopterygota</taxon>
        <taxon>Diptera</taxon>
        <taxon>Brachycera</taxon>
        <taxon>Muscomorpha</taxon>
        <taxon>Ephydroidea</taxon>
        <taxon>Drosophilidae</taxon>
        <taxon>Drosophila</taxon>
    </lineage>
</organism>
<dbReference type="Proteomes" id="UP000008792">
    <property type="component" value="Unassembled WGS sequence"/>
</dbReference>
<dbReference type="eggNOG" id="ENOG502T6U7">
    <property type="taxonomic scope" value="Eukaryota"/>
</dbReference>
<keyword evidence="1" id="KW-0812">Transmembrane</keyword>
<keyword evidence="1" id="KW-0472">Membrane</keyword>
<dbReference type="OMA" id="PHSKFAE"/>
<gene>
    <name evidence="2" type="primary">Dvir\GJ15004</name>
    <name evidence="2" type="ORF">Dvir_GJ15004</name>
</gene>
<keyword evidence="3" id="KW-1185">Reference proteome</keyword>
<proteinExistence type="predicted"/>
<dbReference type="PhylomeDB" id="B4MFM9"/>
<evidence type="ECO:0000313" key="3">
    <source>
        <dbReference type="Proteomes" id="UP000008792"/>
    </source>
</evidence>
<dbReference type="EMBL" id="CH940667">
    <property type="protein sequence ID" value="EDW57200.1"/>
    <property type="molecule type" value="Genomic_DNA"/>
</dbReference>
<feature type="transmembrane region" description="Helical" evidence="1">
    <location>
        <begin position="84"/>
        <end position="108"/>
    </location>
</feature>
<keyword evidence="1" id="KW-1133">Transmembrane helix</keyword>
<evidence type="ECO:0000313" key="2">
    <source>
        <dbReference type="EMBL" id="EDW57200.1"/>
    </source>
</evidence>
<evidence type="ECO:0000256" key="1">
    <source>
        <dbReference type="SAM" id="Phobius"/>
    </source>
</evidence>
<protein>
    <submittedName>
        <fullName evidence="2">Uncharacterized protein, isoform A</fullName>
    </submittedName>
</protein>
<name>B4MFM9_DROVI</name>
<reference evidence="2 3" key="1">
    <citation type="journal article" date="2007" name="Nature">
        <title>Evolution of genes and genomes on the Drosophila phylogeny.</title>
        <authorList>
            <consortium name="Drosophila 12 Genomes Consortium"/>
            <person name="Clark A.G."/>
            <person name="Eisen M.B."/>
            <person name="Smith D.R."/>
            <person name="Bergman C.M."/>
            <person name="Oliver B."/>
            <person name="Markow T.A."/>
            <person name="Kaufman T.C."/>
            <person name="Kellis M."/>
            <person name="Gelbart W."/>
            <person name="Iyer V.N."/>
            <person name="Pollard D.A."/>
            <person name="Sackton T.B."/>
            <person name="Larracuente A.M."/>
            <person name="Singh N.D."/>
            <person name="Abad J.P."/>
            <person name="Abt D.N."/>
            <person name="Adryan B."/>
            <person name="Aguade M."/>
            <person name="Akashi H."/>
            <person name="Anderson W.W."/>
            <person name="Aquadro C.F."/>
            <person name="Ardell D.H."/>
            <person name="Arguello R."/>
            <person name="Artieri C.G."/>
            <person name="Barbash D.A."/>
            <person name="Barker D."/>
            <person name="Barsanti P."/>
            <person name="Batterham P."/>
            <person name="Batzoglou S."/>
            <person name="Begun D."/>
            <person name="Bhutkar A."/>
            <person name="Blanco E."/>
            <person name="Bosak S.A."/>
            <person name="Bradley R.K."/>
            <person name="Brand A.D."/>
            <person name="Brent M.R."/>
            <person name="Brooks A.N."/>
            <person name="Brown R.H."/>
            <person name="Butlin R.K."/>
            <person name="Caggese C."/>
            <person name="Calvi B.R."/>
            <person name="Bernardo de Carvalho A."/>
            <person name="Caspi A."/>
            <person name="Castrezana S."/>
            <person name="Celniker S.E."/>
            <person name="Chang J.L."/>
            <person name="Chapple C."/>
            <person name="Chatterji S."/>
            <person name="Chinwalla A."/>
            <person name="Civetta A."/>
            <person name="Clifton S.W."/>
            <person name="Comeron J.M."/>
            <person name="Costello J.C."/>
            <person name="Coyne J.A."/>
            <person name="Daub J."/>
            <person name="David R.G."/>
            <person name="Delcher A.L."/>
            <person name="Delehaunty K."/>
            <person name="Do C.B."/>
            <person name="Ebling H."/>
            <person name="Edwards K."/>
            <person name="Eickbush T."/>
            <person name="Evans J.D."/>
            <person name="Filipski A."/>
            <person name="Findeiss S."/>
            <person name="Freyhult E."/>
            <person name="Fulton L."/>
            <person name="Fulton R."/>
            <person name="Garcia A.C."/>
            <person name="Gardiner A."/>
            <person name="Garfield D.A."/>
            <person name="Garvin B.E."/>
            <person name="Gibson G."/>
            <person name="Gilbert D."/>
            <person name="Gnerre S."/>
            <person name="Godfrey J."/>
            <person name="Good R."/>
            <person name="Gotea V."/>
            <person name="Gravely B."/>
            <person name="Greenberg A.J."/>
            <person name="Griffiths-Jones S."/>
            <person name="Gross S."/>
            <person name="Guigo R."/>
            <person name="Gustafson E.A."/>
            <person name="Haerty W."/>
            <person name="Hahn M.W."/>
            <person name="Halligan D.L."/>
            <person name="Halpern A.L."/>
            <person name="Halter G.M."/>
            <person name="Han M.V."/>
            <person name="Heger A."/>
            <person name="Hillier L."/>
            <person name="Hinrichs A.S."/>
            <person name="Holmes I."/>
            <person name="Hoskins R.A."/>
            <person name="Hubisz M.J."/>
            <person name="Hultmark D."/>
            <person name="Huntley M.A."/>
            <person name="Jaffe D.B."/>
            <person name="Jagadeeshan S."/>
            <person name="Jeck W.R."/>
            <person name="Johnson J."/>
            <person name="Jones C.D."/>
            <person name="Jordan W.C."/>
            <person name="Karpen G.H."/>
            <person name="Kataoka E."/>
            <person name="Keightley P.D."/>
            <person name="Kheradpour P."/>
            <person name="Kirkness E.F."/>
            <person name="Koerich L.B."/>
            <person name="Kristiansen K."/>
            <person name="Kudrna D."/>
            <person name="Kulathinal R.J."/>
            <person name="Kumar S."/>
            <person name="Kwok R."/>
            <person name="Lander E."/>
            <person name="Langley C.H."/>
            <person name="Lapoint R."/>
            <person name="Lazzaro B.P."/>
            <person name="Lee S.J."/>
            <person name="Levesque L."/>
            <person name="Li R."/>
            <person name="Lin C.F."/>
            <person name="Lin M.F."/>
            <person name="Lindblad-Toh K."/>
            <person name="Llopart A."/>
            <person name="Long M."/>
            <person name="Low L."/>
            <person name="Lozovsky E."/>
            <person name="Lu J."/>
            <person name="Luo M."/>
            <person name="Machado C.A."/>
            <person name="Makalowski W."/>
            <person name="Marzo M."/>
            <person name="Matsuda M."/>
            <person name="Matzkin L."/>
            <person name="McAllister B."/>
            <person name="McBride C.S."/>
            <person name="McKernan B."/>
            <person name="McKernan K."/>
            <person name="Mendez-Lago M."/>
            <person name="Minx P."/>
            <person name="Mollenhauer M.U."/>
            <person name="Montooth K."/>
            <person name="Mount S.M."/>
            <person name="Mu X."/>
            <person name="Myers E."/>
            <person name="Negre B."/>
            <person name="Newfeld S."/>
            <person name="Nielsen R."/>
            <person name="Noor M.A."/>
            <person name="O'Grady P."/>
            <person name="Pachter L."/>
            <person name="Papaceit M."/>
            <person name="Parisi M.J."/>
            <person name="Parisi M."/>
            <person name="Parts L."/>
            <person name="Pedersen J.S."/>
            <person name="Pesole G."/>
            <person name="Phillippy A.M."/>
            <person name="Ponting C.P."/>
            <person name="Pop M."/>
            <person name="Porcelli D."/>
            <person name="Powell J.R."/>
            <person name="Prohaska S."/>
            <person name="Pruitt K."/>
            <person name="Puig M."/>
            <person name="Quesneville H."/>
            <person name="Ram K.R."/>
            <person name="Rand D."/>
            <person name="Rasmussen M.D."/>
            <person name="Reed L.K."/>
            <person name="Reenan R."/>
            <person name="Reily A."/>
            <person name="Remington K.A."/>
            <person name="Rieger T.T."/>
            <person name="Ritchie M.G."/>
            <person name="Robin C."/>
            <person name="Rogers Y.H."/>
            <person name="Rohde C."/>
            <person name="Rozas J."/>
            <person name="Rubenfield M.J."/>
            <person name="Ruiz A."/>
            <person name="Russo S."/>
            <person name="Salzberg S.L."/>
            <person name="Sanchez-Gracia A."/>
            <person name="Saranga D.J."/>
            <person name="Sato H."/>
            <person name="Schaeffer S.W."/>
            <person name="Schatz M.C."/>
            <person name="Schlenke T."/>
            <person name="Schwartz R."/>
            <person name="Segarra C."/>
            <person name="Singh R.S."/>
            <person name="Sirot L."/>
            <person name="Sirota M."/>
            <person name="Sisneros N.B."/>
            <person name="Smith C.D."/>
            <person name="Smith T.F."/>
            <person name="Spieth J."/>
            <person name="Stage D.E."/>
            <person name="Stark A."/>
            <person name="Stephan W."/>
            <person name="Strausberg R.L."/>
            <person name="Strempel S."/>
            <person name="Sturgill D."/>
            <person name="Sutton G."/>
            <person name="Sutton G.G."/>
            <person name="Tao W."/>
            <person name="Teichmann S."/>
            <person name="Tobari Y.N."/>
            <person name="Tomimura Y."/>
            <person name="Tsolas J.M."/>
            <person name="Valente V.L."/>
            <person name="Venter E."/>
            <person name="Venter J.C."/>
            <person name="Vicario S."/>
            <person name="Vieira F.G."/>
            <person name="Vilella A.J."/>
            <person name="Villasante A."/>
            <person name="Walenz B."/>
            <person name="Wang J."/>
            <person name="Wasserman M."/>
            <person name="Watts T."/>
            <person name="Wilson D."/>
            <person name="Wilson R.K."/>
            <person name="Wing R.A."/>
            <person name="Wolfner M.F."/>
            <person name="Wong A."/>
            <person name="Wong G.K."/>
            <person name="Wu C.I."/>
            <person name="Wu G."/>
            <person name="Yamamoto D."/>
            <person name="Yang H.P."/>
            <person name="Yang S.P."/>
            <person name="Yorke J.A."/>
            <person name="Yoshida K."/>
            <person name="Zdobnov E."/>
            <person name="Zhang P."/>
            <person name="Zhang Y."/>
            <person name="Zimin A.V."/>
            <person name="Baldwin J."/>
            <person name="Abdouelleil A."/>
            <person name="Abdulkadir J."/>
            <person name="Abebe A."/>
            <person name="Abera B."/>
            <person name="Abreu J."/>
            <person name="Acer S.C."/>
            <person name="Aftuck L."/>
            <person name="Alexander A."/>
            <person name="An P."/>
            <person name="Anderson E."/>
            <person name="Anderson S."/>
            <person name="Arachi H."/>
            <person name="Azer M."/>
            <person name="Bachantsang P."/>
            <person name="Barry A."/>
            <person name="Bayul T."/>
            <person name="Berlin A."/>
            <person name="Bessette D."/>
            <person name="Bloom T."/>
            <person name="Blye J."/>
            <person name="Boguslavskiy L."/>
            <person name="Bonnet C."/>
            <person name="Boukhgalter B."/>
            <person name="Bourzgui I."/>
            <person name="Brown A."/>
            <person name="Cahill P."/>
            <person name="Channer S."/>
            <person name="Cheshatsang Y."/>
            <person name="Chuda L."/>
            <person name="Citroen M."/>
            <person name="Collymore A."/>
            <person name="Cooke P."/>
            <person name="Costello M."/>
            <person name="D'Aco K."/>
            <person name="Daza R."/>
            <person name="De Haan G."/>
            <person name="DeGray S."/>
            <person name="DeMaso C."/>
            <person name="Dhargay N."/>
            <person name="Dooley K."/>
            <person name="Dooley E."/>
            <person name="Doricent M."/>
            <person name="Dorje P."/>
            <person name="Dorjee K."/>
            <person name="Dupes A."/>
            <person name="Elong R."/>
            <person name="Falk J."/>
            <person name="Farina A."/>
            <person name="Faro S."/>
            <person name="Ferguson D."/>
            <person name="Fisher S."/>
            <person name="Foley C.D."/>
            <person name="Franke A."/>
            <person name="Friedrich D."/>
            <person name="Gadbois L."/>
            <person name="Gearin G."/>
            <person name="Gearin C.R."/>
            <person name="Giannoukos G."/>
            <person name="Goode T."/>
            <person name="Graham J."/>
            <person name="Grandbois E."/>
            <person name="Grewal S."/>
            <person name="Gyaltsen K."/>
            <person name="Hafez N."/>
            <person name="Hagos B."/>
            <person name="Hall J."/>
            <person name="Henson C."/>
            <person name="Hollinger A."/>
            <person name="Honan T."/>
            <person name="Huard M.D."/>
            <person name="Hughes L."/>
            <person name="Hurhula B."/>
            <person name="Husby M.E."/>
            <person name="Kamat A."/>
            <person name="Kanga B."/>
            <person name="Kashin S."/>
            <person name="Khazanovich D."/>
            <person name="Kisner P."/>
            <person name="Lance K."/>
            <person name="Lara M."/>
            <person name="Lee W."/>
            <person name="Lennon N."/>
            <person name="Letendre F."/>
            <person name="LeVine R."/>
            <person name="Lipovsky A."/>
            <person name="Liu X."/>
            <person name="Liu J."/>
            <person name="Liu S."/>
            <person name="Lokyitsang T."/>
            <person name="Lokyitsang Y."/>
            <person name="Lubonja R."/>
            <person name="Lui A."/>
            <person name="MacDonald P."/>
            <person name="Magnisalis V."/>
            <person name="Maru K."/>
            <person name="Matthews C."/>
            <person name="McCusker W."/>
            <person name="McDonough S."/>
            <person name="Mehta T."/>
            <person name="Meldrim J."/>
            <person name="Meneus L."/>
            <person name="Mihai O."/>
            <person name="Mihalev A."/>
            <person name="Mihova T."/>
            <person name="Mittelman R."/>
            <person name="Mlenga V."/>
            <person name="Montmayeur A."/>
            <person name="Mulrain L."/>
            <person name="Navidi A."/>
            <person name="Naylor J."/>
            <person name="Negash T."/>
            <person name="Nguyen T."/>
            <person name="Nguyen N."/>
            <person name="Nicol R."/>
            <person name="Norbu C."/>
            <person name="Norbu N."/>
            <person name="Novod N."/>
            <person name="O'Neill B."/>
            <person name="Osman S."/>
            <person name="Markiewicz E."/>
            <person name="Oyono O.L."/>
            <person name="Patti C."/>
            <person name="Phunkhang P."/>
            <person name="Pierre F."/>
            <person name="Priest M."/>
            <person name="Raghuraman S."/>
            <person name="Rege F."/>
            <person name="Reyes R."/>
            <person name="Rise C."/>
            <person name="Rogov P."/>
            <person name="Ross K."/>
            <person name="Ryan E."/>
            <person name="Settipalli S."/>
            <person name="Shea T."/>
            <person name="Sherpa N."/>
            <person name="Shi L."/>
            <person name="Shih D."/>
            <person name="Sparrow T."/>
            <person name="Spaulding J."/>
            <person name="Stalker J."/>
            <person name="Stange-Thomann N."/>
            <person name="Stavropoulos S."/>
            <person name="Stone C."/>
            <person name="Strader C."/>
            <person name="Tesfaye S."/>
            <person name="Thomson T."/>
            <person name="Thoulutsang Y."/>
            <person name="Thoulutsang D."/>
            <person name="Topham K."/>
            <person name="Topping I."/>
            <person name="Tsamla T."/>
            <person name="Vassiliev H."/>
            <person name="Vo A."/>
            <person name="Wangchuk T."/>
            <person name="Wangdi T."/>
            <person name="Weiand M."/>
            <person name="Wilkinson J."/>
            <person name="Wilson A."/>
            <person name="Yadav S."/>
            <person name="Young G."/>
            <person name="Yu Q."/>
            <person name="Zembek L."/>
            <person name="Zhong D."/>
            <person name="Zimmer A."/>
            <person name="Zwirko Z."/>
            <person name="Jaffe D.B."/>
            <person name="Alvarez P."/>
            <person name="Brockman W."/>
            <person name="Butler J."/>
            <person name="Chin C."/>
            <person name="Gnerre S."/>
            <person name="Grabherr M."/>
            <person name="Kleber M."/>
            <person name="Mauceli E."/>
            <person name="MacCallum I."/>
        </authorList>
    </citation>
    <scope>NUCLEOTIDE SEQUENCE [LARGE SCALE GENOMIC DNA]</scope>
    <source>
        <strain evidence="3">Tucson 15010-1051.87</strain>
    </source>
</reference>
<dbReference type="AlphaFoldDB" id="B4MFM9"/>
<dbReference type="OrthoDB" id="8048189at2759"/>
<accession>B4MFM9</accession>
<dbReference type="KEGG" id="dvi:6636406"/>
<sequence>MSSGEESIIEQLKRSVEALVAKTGPHSKFAEDLIQKIGNLQAKMDSLTEGDRHKFLSEMKGSIQDAIVRIERRLLQHSHIAQTYTTSIVVAVIFLVVSVIALFGFKLYKSLMEKELKKREKLKSKQQKKTKKSN</sequence>